<feature type="compositionally biased region" description="Polar residues" evidence="9">
    <location>
        <begin position="333"/>
        <end position="353"/>
    </location>
</feature>
<name>A0A8S1XDJ4_PAROT</name>
<dbReference type="OMA" id="NMPESDH"/>
<protein>
    <recommendedName>
        <fullName evidence="8">Serine/threonine-protein kinase PLK</fullName>
        <ecNumber evidence="8">2.7.11.21</ecNumber>
    </recommendedName>
    <alternativeName>
        <fullName evidence="8">Polo-like kinase</fullName>
    </alternativeName>
</protein>
<organism evidence="12 13">
    <name type="scientific">Paramecium octaurelia</name>
    <dbReference type="NCBI Taxonomy" id="43137"/>
    <lineage>
        <taxon>Eukaryota</taxon>
        <taxon>Sar</taxon>
        <taxon>Alveolata</taxon>
        <taxon>Ciliophora</taxon>
        <taxon>Intramacronucleata</taxon>
        <taxon>Oligohymenophorea</taxon>
        <taxon>Peniculida</taxon>
        <taxon>Parameciidae</taxon>
        <taxon>Paramecium</taxon>
    </lineage>
</organism>
<evidence type="ECO:0000256" key="5">
    <source>
        <dbReference type="ARBA" id="ARBA00022777"/>
    </source>
</evidence>
<feature type="domain" description="POLO box" evidence="11">
    <location>
        <begin position="438"/>
        <end position="521"/>
    </location>
</feature>
<dbReference type="FunFam" id="1.10.510.10:FF:001669">
    <property type="entry name" value="Serine/threonine-protein kinase"/>
    <property type="match status" value="1"/>
</dbReference>
<dbReference type="AlphaFoldDB" id="A0A8S1XDJ4"/>
<dbReference type="SMART" id="SM00220">
    <property type="entry name" value="S_TKc"/>
    <property type="match status" value="1"/>
</dbReference>
<feature type="binding site" evidence="7">
    <location>
        <position position="65"/>
    </location>
    <ligand>
        <name>ATP</name>
        <dbReference type="ChEBI" id="CHEBI:30616"/>
    </ligand>
</feature>
<dbReference type="GO" id="GO:0004674">
    <property type="term" value="F:protein serine/threonine kinase activity"/>
    <property type="evidence" value="ECO:0007669"/>
    <property type="project" value="UniProtKB-KW"/>
</dbReference>
<keyword evidence="3" id="KW-0677">Repeat</keyword>
<evidence type="ECO:0000256" key="3">
    <source>
        <dbReference type="ARBA" id="ARBA00022737"/>
    </source>
</evidence>
<dbReference type="InterPro" id="IPR000959">
    <property type="entry name" value="POLO_box_dom"/>
</dbReference>
<evidence type="ECO:0000256" key="2">
    <source>
        <dbReference type="ARBA" id="ARBA00022679"/>
    </source>
</evidence>
<dbReference type="PANTHER" id="PTHR24345:SF0">
    <property type="entry name" value="CELL CYCLE SERINE_THREONINE-PROTEIN KINASE CDC5_MSD2"/>
    <property type="match status" value="1"/>
</dbReference>
<evidence type="ECO:0000256" key="8">
    <source>
        <dbReference type="RuleBase" id="RU361162"/>
    </source>
</evidence>
<feature type="domain" description="Protein kinase" evidence="10">
    <location>
        <begin position="32"/>
        <end position="287"/>
    </location>
</feature>
<keyword evidence="6 7" id="KW-0067">ATP-binding</keyword>
<feature type="compositionally biased region" description="Polar residues" evidence="9">
    <location>
        <begin position="360"/>
        <end position="382"/>
    </location>
</feature>
<feature type="compositionally biased region" description="Polar residues" evidence="9">
    <location>
        <begin position="389"/>
        <end position="421"/>
    </location>
</feature>
<feature type="region of interest" description="Disordered" evidence="9">
    <location>
        <begin position="333"/>
        <end position="421"/>
    </location>
</feature>
<keyword evidence="1 8" id="KW-0723">Serine/threonine-protein kinase</keyword>
<dbReference type="PROSITE" id="PS00107">
    <property type="entry name" value="PROTEIN_KINASE_ATP"/>
    <property type="match status" value="1"/>
</dbReference>
<proteinExistence type="inferred from homology"/>
<evidence type="ECO:0000259" key="10">
    <source>
        <dbReference type="PROSITE" id="PS50011"/>
    </source>
</evidence>
<dbReference type="PROSITE" id="PS50078">
    <property type="entry name" value="POLO_BOX"/>
    <property type="match status" value="2"/>
</dbReference>
<keyword evidence="2 8" id="KW-0808">Transferase</keyword>
<dbReference type="InterPro" id="IPR017441">
    <property type="entry name" value="Protein_kinase_ATP_BS"/>
</dbReference>
<dbReference type="InterPro" id="IPR033695">
    <property type="entry name" value="POLO_box_2"/>
</dbReference>
<dbReference type="Pfam" id="PF00659">
    <property type="entry name" value="POLO_box"/>
    <property type="match status" value="2"/>
</dbReference>
<comment type="similarity">
    <text evidence="8">Belongs to the protein kinase superfamily. Ser/Thr protein kinase family. CDC5/Polo subfamily.</text>
</comment>
<dbReference type="CDD" id="cd13118">
    <property type="entry name" value="POLO_box_1"/>
    <property type="match status" value="1"/>
</dbReference>
<gene>
    <name evidence="12" type="ORF">POCTA_138.1.T1180174</name>
</gene>
<dbReference type="PROSITE" id="PS00108">
    <property type="entry name" value="PROTEIN_KINASE_ST"/>
    <property type="match status" value="1"/>
</dbReference>
<dbReference type="InterPro" id="IPR008271">
    <property type="entry name" value="Ser/Thr_kinase_AS"/>
</dbReference>
<dbReference type="CDD" id="cd14099">
    <property type="entry name" value="STKc_PLK"/>
    <property type="match status" value="1"/>
</dbReference>
<dbReference type="InterPro" id="IPR000719">
    <property type="entry name" value="Prot_kinase_dom"/>
</dbReference>
<evidence type="ECO:0000313" key="12">
    <source>
        <dbReference type="EMBL" id="CAD8199134.1"/>
    </source>
</evidence>
<dbReference type="CDD" id="cd13117">
    <property type="entry name" value="POLO_box_2"/>
    <property type="match status" value="1"/>
</dbReference>
<feature type="region of interest" description="Disordered" evidence="9">
    <location>
        <begin position="619"/>
        <end position="642"/>
    </location>
</feature>
<dbReference type="FunFam" id="3.30.1120.30:FF:000016">
    <property type="entry name" value="Serine/threonine-protein kinase PLK"/>
    <property type="match status" value="1"/>
</dbReference>
<dbReference type="FunFam" id="3.30.1120.30:FF:000013">
    <property type="entry name" value="Serine/threonine-protein kinase PLK"/>
    <property type="match status" value="1"/>
</dbReference>
<dbReference type="InterPro" id="IPR033701">
    <property type="entry name" value="POLO_box_1"/>
</dbReference>
<dbReference type="Proteomes" id="UP000683925">
    <property type="component" value="Unassembled WGS sequence"/>
</dbReference>
<dbReference type="GO" id="GO:0005634">
    <property type="term" value="C:nucleus"/>
    <property type="evidence" value="ECO:0007669"/>
    <property type="project" value="TreeGrafter"/>
</dbReference>
<dbReference type="PANTHER" id="PTHR24345">
    <property type="entry name" value="SERINE/THREONINE-PROTEIN KINASE PLK"/>
    <property type="match status" value="1"/>
</dbReference>
<dbReference type="Pfam" id="PF00069">
    <property type="entry name" value="Pkinase"/>
    <property type="match status" value="1"/>
</dbReference>
<dbReference type="PROSITE" id="PS50011">
    <property type="entry name" value="PROTEIN_KINASE_DOM"/>
    <property type="match status" value="1"/>
</dbReference>
<feature type="domain" description="POLO box" evidence="11">
    <location>
        <begin position="538"/>
        <end position="618"/>
    </location>
</feature>
<keyword evidence="13" id="KW-1185">Reference proteome</keyword>
<comment type="catalytic activity">
    <reaction evidence="8">
        <text>L-threonyl-[protein] + ATP = O-phospho-L-threonyl-[protein] + ADP + H(+)</text>
        <dbReference type="Rhea" id="RHEA:46608"/>
        <dbReference type="Rhea" id="RHEA-COMP:11060"/>
        <dbReference type="Rhea" id="RHEA-COMP:11605"/>
        <dbReference type="ChEBI" id="CHEBI:15378"/>
        <dbReference type="ChEBI" id="CHEBI:30013"/>
        <dbReference type="ChEBI" id="CHEBI:30616"/>
        <dbReference type="ChEBI" id="CHEBI:61977"/>
        <dbReference type="ChEBI" id="CHEBI:456216"/>
        <dbReference type="EC" id="2.7.11.21"/>
    </reaction>
</comment>
<keyword evidence="5 8" id="KW-0418">Kinase</keyword>
<sequence length="642" mass="72620">MDDKTNQEGAEQLVIFEEKITTVNGQVAIKKYQRGKFLGKGGFAKCYEATNLETKRVLAAKIIVKNSLTKNRARQKLISEIKIHKSLQNTNIVQFEHVFEDHENVYILLELCSNQTLNELIKRRKRLTEIEVQCYVGQIINALKYLHAQKVIHRDLKLGNLFLNKSMELKLGDFGLATKLEFEGEKKRTICGTPNYIAPEVLDGRVGHSFEVDVWSLGVIMYAMLIGKPPFETPDVKTTYRKIKLNQYSFPEHVLISDPAKNLITRILHLDPTQRPTLDEIMAHPFMNTGGTIPKTLPLSTLACPPSASYNKQFQPSTNTSNLKMSTNVLPQRLTETTPNNPKNVQKQTNGSSDRFPLQKPSSSGNIMDDNFGSSGLNNAQNVGYGGTQRPQSQKPNDIRNSQSQKTLSQPFGGTGMQGAQSVNNLGVKQTQAKSEVYVKKWVDYSSRYGLGYLLSNGATGVFFNDSTKIVLDTKTSKFEYMERKGQDRQDICDTYNLDIYPEDLHKKVTLLHHFKSYLEADPQTAASEENENKSLVYVKKWMKTRHAIMFRLSNKIVQVNFTDKTEIILSSEHKMVTYVNKNGDRSHYPLATALDSQNTEMSKRLKYTKEILTHMLNGGQNAGETNTNSTNQRSNPSWQNP</sequence>
<evidence type="ECO:0000259" key="11">
    <source>
        <dbReference type="PROSITE" id="PS50078"/>
    </source>
</evidence>
<evidence type="ECO:0000256" key="1">
    <source>
        <dbReference type="ARBA" id="ARBA00022527"/>
    </source>
</evidence>
<comment type="caution">
    <text evidence="12">The sequence shown here is derived from an EMBL/GenBank/DDBJ whole genome shotgun (WGS) entry which is preliminary data.</text>
</comment>
<evidence type="ECO:0000256" key="4">
    <source>
        <dbReference type="ARBA" id="ARBA00022741"/>
    </source>
</evidence>
<reference evidence="12" key="1">
    <citation type="submission" date="2021-01" db="EMBL/GenBank/DDBJ databases">
        <authorList>
            <consortium name="Genoscope - CEA"/>
            <person name="William W."/>
        </authorList>
    </citation>
    <scope>NUCLEOTIDE SEQUENCE</scope>
</reference>
<keyword evidence="4 7" id="KW-0547">Nucleotide-binding</keyword>
<dbReference type="GO" id="GO:0005524">
    <property type="term" value="F:ATP binding"/>
    <property type="evidence" value="ECO:0007669"/>
    <property type="project" value="UniProtKB-UniRule"/>
</dbReference>
<evidence type="ECO:0000256" key="6">
    <source>
        <dbReference type="ARBA" id="ARBA00022840"/>
    </source>
</evidence>
<dbReference type="OrthoDB" id="408964at2759"/>
<accession>A0A8S1XDJ4</accession>
<evidence type="ECO:0000313" key="13">
    <source>
        <dbReference type="Proteomes" id="UP000683925"/>
    </source>
</evidence>
<evidence type="ECO:0000256" key="7">
    <source>
        <dbReference type="PROSITE-ProRule" id="PRU10141"/>
    </source>
</evidence>
<dbReference type="EC" id="2.7.11.21" evidence="8"/>
<dbReference type="EMBL" id="CAJJDP010000118">
    <property type="protein sequence ID" value="CAD8199134.1"/>
    <property type="molecule type" value="Genomic_DNA"/>
</dbReference>
<evidence type="ECO:0000256" key="9">
    <source>
        <dbReference type="SAM" id="MobiDB-lite"/>
    </source>
</evidence>
<dbReference type="FunFam" id="3.30.200.20:FF:000091">
    <property type="entry name" value="Serine/threonine-protein kinase PLK"/>
    <property type="match status" value="1"/>
</dbReference>